<dbReference type="Proteomes" id="UP001481413">
    <property type="component" value="Unassembled WGS sequence"/>
</dbReference>
<evidence type="ECO:0000313" key="3">
    <source>
        <dbReference type="Proteomes" id="UP001481413"/>
    </source>
</evidence>
<evidence type="ECO:0000313" key="2">
    <source>
        <dbReference type="EMBL" id="GAA6143995.1"/>
    </source>
</evidence>
<reference evidence="2 3" key="1">
    <citation type="submission" date="2024-04" db="EMBL/GenBank/DDBJ databases">
        <title>Draft genome sequence of Thalassolituus maritimus NBRC 116585.</title>
        <authorList>
            <person name="Miyakawa T."/>
            <person name="Kusuya Y."/>
            <person name="Miura T."/>
        </authorList>
    </citation>
    <scope>NUCLEOTIDE SEQUENCE [LARGE SCALE GENOMIC DNA]</scope>
    <source>
        <strain evidence="2 3">5NW40-0001</strain>
    </source>
</reference>
<accession>A0ABP9ZV27</accession>
<dbReference type="EMBL" id="BAABWH010000001">
    <property type="protein sequence ID" value="GAA6143995.1"/>
    <property type="molecule type" value="Genomic_DNA"/>
</dbReference>
<organism evidence="2 3">
    <name type="scientific">Thalassolituus maritimus</name>
    <dbReference type="NCBI Taxonomy" id="484498"/>
    <lineage>
        <taxon>Bacteria</taxon>
        <taxon>Pseudomonadati</taxon>
        <taxon>Pseudomonadota</taxon>
        <taxon>Gammaproteobacteria</taxon>
        <taxon>Oceanospirillales</taxon>
        <taxon>Oceanospirillaceae</taxon>
        <taxon>Thalassolituus</taxon>
    </lineage>
</organism>
<feature type="domain" description="DUF7793" evidence="1">
    <location>
        <begin position="17"/>
        <end position="125"/>
    </location>
</feature>
<comment type="caution">
    <text evidence="2">The sequence shown here is derived from an EMBL/GenBank/DDBJ whole genome shotgun (WGS) entry which is preliminary data.</text>
</comment>
<dbReference type="RefSeq" id="WP_353292946.1">
    <property type="nucleotide sequence ID" value="NZ_BAABWH010000001.1"/>
</dbReference>
<dbReference type="Pfam" id="PF25056">
    <property type="entry name" value="DUF7793"/>
    <property type="match status" value="1"/>
</dbReference>
<name>A0ABP9ZV27_9GAMM</name>
<gene>
    <name evidence="2" type="ORF">NBRC116585_01120</name>
</gene>
<keyword evidence="3" id="KW-1185">Reference proteome</keyword>
<evidence type="ECO:0000259" key="1">
    <source>
        <dbReference type="Pfam" id="PF25056"/>
    </source>
</evidence>
<dbReference type="Gene3D" id="3.40.970.30">
    <property type="entry name" value="yp_829618.1 like domains"/>
    <property type="match status" value="1"/>
</dbReference>
<dbReference type="InterPro" id="IPR056695">
    <property type="entry name" value="DUF7793"/>
</dbReference>
<protein>
    <recommendedName>
        <fullName evidence="1">DUF7793 domain-containing protein</fullName>
    </recommendedName>
</protein>
<sequence length="133" mass="14500">MSIRDTGLGLAPGYEVDGDIILHDLTGFSHLSLELMHTLYKQRVRQRGKQPCAVVLLVPDVLTVDFEVQIHASNPTVQASTSAFAVVGDSFMLKHLTSMFLSYHAPDYPVRLFSDRATALAWLKEGKAGSGVG</sequence>
<proteinExistence type="predicted"/>